<accession>A0A0K6G4R3</accession>
<name>A0A0K6G4R3_9AGAM</name>
<evidence type="ECO:0000313" key="1">
    <source>
        <dbReference type="EMBL" id="CUA73252.1"/>
    </source>
</evidence>
<organism evidence="1 2">
    <name type="scientific">Rhizoctonia solani</name>
    <dbReference type="NCBI Taxonomy" id="456999"/>
    <lineage>
        <taxon>Eukaryota</taxon>
        <taxon>Fungi</taxon>
        <taxon>Dikarya</taxon>
        <taxon>Basidiomycota</taxon>
        <taxon>Agaricomycotina</taxon>
        <taxon>Agaricomycetes</taxon>
        <taxon>Cantharellales</taxon>
        <taxon>Ceratobasidiaceae</taxon>
        <taxon>Rhizoctonia</taxon>
    </lineage>
</organism>
<evidence type="ECO:0000313" key="2">
    <source>
        <dbReference type="Proteomes" id="UP000044841"/>
    </source>
</evidence>
<reference evidence="1 2" key="1">
    <citation type="submission" date="2015-07" db="EMBL/GenBank/DDBJ databases">
        <authorList>
            <person name="Noorani M."/>
        </authorList>
    </citation>
    <scope>NUCLEOTIDE SEQUENCE [LARGE SCALE GENOMIC DNA]</scope>
    <source>
        <strain evidence="1">BBA 69670</strain>
    </source>
</reference>
<dbReference type="EMBL" id="CYGV01001363">
    <property type="protein sequence ID" value="CUA73252.1"/>
    <property type="molecule type" value="Genomic_DNA"/>
</dbReference>
<dbReference type="Proteomes" id="UP000044841">
    <property type="component" value="Unassembled WGS sequence"/>
</dbReference>
<sequence>MSDTYWVYFLTREELVETYKRAGGKRGTYNKDNPTDNTIAAHALYLYLMPAKIEVWLATLDKARGVAFAVGNANDTFGQAMYRSLAERCHKVFGCPPDQWTDIGGTDPITLSREQDGKTHTMKLLLLRESERFPRDYPAEDI</sequence>
<protein>
    <submittedName>
        <fullName evidence="1">Uncharacterized protein</fullName>
    </submittedName>
</protein>
<dbReference type="AlphaFoldDB" id="A0A0K6G4R3"/>
<keyword evidence="2" id="KW-1185">Reference proteome</keyword>
<gene>
    <name evidence="1" type="ORF">RSOLAG22IIIB_10668</name>
</gene>
<proteinExistence type="predicted"/>